<dbReference type="RefSeq" id="WP_136529458.1">
    <property type="nucleotide sequence ID" value="NZ_STGX01000006.1"/>
</dbReference>
<evidence type="ECO:0000313" key="2">
    <source>
        <dbReference type="EMBL" id="THV28963.1"/>
    </source>
</evidence>
<dbReference type="OrthoDB" id="3721452at2"/>
<dbReference type="EMBL" id="STGX01000006">
    <property type="protein sequence ID" value="THV28963.1"/>
    <property type="molecule type" value="Genomic_DNA"/>
</dbReference>
<gene>
    <name evidence="2" type="ORF">E9998_09395</name>
</gene>
<keyword evidence="1" id="KW-0732">Signal</keyword>
<dbReference type="AlphaFoldDB" id="A0A4S8PEU4"/>
<reference evidence="2 3" key="1">
    <citation type="journal article" date="2018" name="Int. J. Syst. Evol. Microbiol.">
        <title>Glycomyces paridis sp. nov., isolated from the medicinal plant Paris polyphylla.</title>
        <authorList>
            <person name="Fang X.M."/>
            <person name="Bai J.L."/>
            <person name="Su J."/>
            <person name="Zhao L.L."/>
            <person name="Liu H.Y."/>
            <person name="Ma B.P."/>
            <person name="Zhang Y.Q."/>
            <person name="Yu L.Y."/>
        </authorList>
    </citation>
    <scope>NUCLEOTIDE SEQUENCE [LARGE SCALE GENOMIC DNA]</scope>
    <source>
        <strain evidence="2 3">CPCC 204357</strain>
    </source>
</reference>
<feature type="signal peptide" evidence="1">
    <location>
        <begin position="1"/>
        <end position="23"/>
    </location>
</feature>
<protein>
    <submittedName>
        <fullName evidence="2">Uncharacterized protein</fullName>
    </submittedName>
</protein>
<proteinExistence type="predicted"/>
<dbReference type="Proteomes" id="UP000305792">
    <property type="component" value="Unassembled WGS sequence"/>
</dbReference>
<evidence type="ECO:0000256" key="1">
    <source>
        <dbReference type="SAM" id="SignalP"/>
    </source>
</evidence>
<keyword evidence="3" id="KW-1185">Reference proteome</keyword>
<name>A0A4S8PEU4_9ACTN</name>
<accession>A0A4S8PEU4</accession>
<comment type="caution">
    <text evidence="2">The sequence shown here is derived from an EMBL/GenBank/DDBJ whole genome shotgun (WGS) entry which is preliminary data.</text>
</comment>
<organism evidence="2 3">
    <name type="scientific">Glycomyces paridis</name>
    <dbReference type="NCBI Taxonomy" id="2126555"/>
    <lineage>
        <taxon>Bacteria</taxon>
        <taxon>Bacillati</taxon>
        <taxon>Actinomycetota</taxon>
        <taxon>Actinomycetes</taxon>
        <taxon>Glycomycetales</taxon>
        <taxon>Glycomycetaceae</taxon>
        <taxon>Glycomyces</taxon>
    </lineage>
</organism>
<evidence type="ECO:0000313" key="3">
    <source>
        <dbReference type="Proteomes" id="UP000305792"/>
    </source>
</evidence>
<feature type="chain" id="PRO_5021031063" evidence="1">
    <location>
        <begin position="24"/>
        <end position="342"/>
    </location>
</feature>
<sequence>MLRTLKNLFLSAALLALVAAAFAGSVAPGSFLRTAPYTLVTGSDYEPWCEDGDAASVPEADLRGPHFALSLECLFQRTAIPEAQAMLNDKLASMPPAAPGTEFLFAIVAGQATFVPDYSEELALSTAWIESGAERFSLNDLAGNDFIVLSVPSGERAVLWVEDEGRAQGLDLRTGAQVDPVEAYYGGPNFGSRTLDGYDYDEVRFNGAGGWSWIMSCDHDRSSMRRAVWSGDYGWAAEGSVLIEVGFWWCGTSFSDTEWALDTDQALQLRSGSEWYEPVTHLESFDSDSPGWEHHTFIFEVPADVAEVTAFFSPIGEITQKDNGKVFTLDKDPDYTHWTATF</sequence>